<dbReference type="EMBL" id="KY346884">
    <property type="protein sequence ID" value="ARQ20726.1"/>
    <property type="molecule type" value="mRNA"/>
</dbReference>
<gene>
    <name evidence="6" type="primary">g12144</name>
</gene>
<accession>A0A1X9QDS8</accession>
<evidence type="ECO:0000256" key="4">
    <source>
        <dbReference type="ARBA" id="ARBA00023033"/>
    </source>
</evidence>
<dbReference type="InterPro" id="IPR002938">
    <property type="entry name" value="FAD-bd"/>
</dbReference>
<sequence>MEPELGHLVQGKRIAVVGGAMGGLAFALALRKLSVERGVHPLPSIQVFERDVSAAERADRGYSLSVRADPGSMGLQVLQRLGRLEDCLKHNEPGQGMHISRHNFRPLLQIRGGEVPGLPVPRIRITRANLRQALLDGMEPEMIHFSKTVVNAESLPGGTTRLSFEDGSSGVYDYVVVADGANSRIRRALLPDQQLHYTGYIAVAGKTPPLKPLPPELLQGQWLMMGPKGVGAFVAVMNQAQAIYSLSFAAPKTRSAELQAILNNPQTQKEFFDNELPKLVDGFVEPLPALIRATDPSSLWAIAANDLMPFANDLPGVVFIGDAWHAMSPFAGNGANMAMRDGLELAEELLNPAHASLANAQEAFSERAAPRSRDAIKDSHRNLGMVHSQGWRQLVTAALIWVTSRIIDIVLWVKGSQGLGTASMMRLFRAAQDGSGSTKRVA</sequence>
<reference evidence="6" key="1">
    <citation type="submission" date="2016-12" db="EMBL/GenBank/DDBJ databases">
        <title>Lipid Body Proteins in Lobosphaera incisa.</title>
        <authorList>
            <person name="Siegler H."/>
            <person name="Valerius O."/>
            <person name="Ischebeck T."/>
            <person name="Tourasse N."/>
            <person name="Vallon O."/>
            <person name="Khozin-Goldberg I."/>
            <person name="Braus G."/>
            <person name="Feussner I."/>
        </authorList>
    </citation>
    <scope>NUCLEOTIDE SEQUENCE</scope>
    <source>
        <strain evidence="6">SAG2468</strain>
    </source>
</reference>
<proteinExistence type="evidence at transcript level"/>
<evidence type="ECO:0000256" key="3">
    <source>
        <dbReference type="ARBA" id="ARBA00023002"/>
    </source>
</evidence>
<feature type="domain" description="FAD-binding" evidence="5">
    <location>
        <begin position="14"/>
        <end position="354"/>
    </location>
</feature>
<dbReference type="PANTHER" id="PTHR46972">
    <property type="entry name" value="MONOOXYGENASE ASQM-RELATED"/>
    <property type="match status" value="1"/>
</dbReference>
<keyword evidence="1" id="KW-0285">Flavoprotein</keyword>
<keyword evidence="3" id="KW-0560">Oxidoreductase</keyword>
<dbReference type="Gene3D" id="3.50.50.60">
    <property type="entry name" value="FAD/NAD(P)-binding domain"/>
    <property type="match status" value="1"/>
</dbReference>
<dbReference type="GO" id="GO:0071949">
    <property type="term" value="F:FAD binding"/>
    <property type="evidence" value="ECO:0007669"/>
    <property type="project" value="InterPro"/>
</dbReference>
<dbReference type="InterPro" id="IPR036188">
    <property type="entry name" value="FAD/NAD-bd_sf"/>
</dbReference>
<keyword evidence="4" id="KW-0503">Monooxygenase</keyword>
<evidence type="ECO:0000313" key="6">
    <source>
        <dbReference type="EMBL" id="ARQ20726.1"/>
    </source>
</evidence>
<name>A0A1X9QDS8_9CHLO</name>
<evidence type="ECO:0000256" key="1">
    <source>
        <dbReference type="ARBA" id="ARBA00022630"/>
    </source>
</evidence>
<dbReference type="GO" id="GO:0004497">
    <property type="term" value="F:monooxygenase activity"/>
    <property type="evidence" value="ECO:0007669"/>
    <property type="project" value="UniProtKB-KW"/>
</dbReference>
<evidence type="ECO:0000256" key="2">
    <source>
        <dbReference type="ARBA" id="ARBA00022827"/>
    </source>
</evidence>
<dbReference type="PRINTS" id="PR00420">
    <property type="entry name" value="RNGMNOXGNASE"/>
</dbReference>
<protein>
    <submittedName>
        <fullName evidence="6">Lipid body protein</fullName>
    </submittedName>
</protein>
<evidence type="ECO:0000259" key="5">
    <source>
        <dbReference type="Pfam" id="PF01494"/>
    </source>
</evidence>
<organism evidence="6">
    <name type="scientific">Lobosphaera incisa</name>
    <dbReference type="NCBI Taxonomy" id="312850"/>
    <lineage>
        <taxon>Eukaryota</taxon>
        <taxon>Viridiplantae</taxon>
        <taxon>Chlorophyta</taxon>
        <taxon>core chlorophytes</taxon>
        <taxon>Trebouxiophyceae</taxon>
        <taxon>Trebouxiales</taxon>
        <taxon>Trebouxiaceae</taxon>
        <taxon>Lobosphaera</taxon>
    </lineage>
</organism>
<dbReference type="PANTHER" id="PTHR46972:SF1">
    <property type="entry name" value="FAD DEPENDENT OXIDOREDUCTASE DOMAIN-CONTAINING PROTEIN"/>
    <property type="match status" value="1"/>
</dbReference>
<keyword evidence="2" id="KW-0274">FAD</keyword>
<dbReference type="AlphaFoldDB" id="A0A1X9QDS8"/>
<dbReference type="Pfam" id="PF01494">
    <property type="entry name" value="FAD_binding_3"/>
    <property type="match status" value="1"/>
</dbReference>
<dbReference type="SUPFAM" id="SSF51905">
    <property type="entry name" value="FAD/NAD(P)-binding domain"/>
    <property type="match status" value="1"/>
</dbReference>